<proteinExistence type="predicted"/>
<dbReference type="KEGG" id="mbe:MBM_00947"/>
<dbReference type="OrthoDB" id="2155283at2759"/>
<dbReference type="Gene3D" id="1.10.150.50">
    <property type="entry name" value="Transcription Factor, Ets-1"/>
    <property type="match status" value="1"/>
</dbReference>
<evidence type="ECO:0000313" key="3">
    <source>
        <dbReference type="Proteomes" id="UP000006753"/>
    </source>
</evidence>
<evidence type="ECO:0000313" key="2">
    <source>
        <dbReference type="EMBL" id="EKD21834.1"/>
    </source>
</evidence>
<keyword evidence="3" id="KW-1185">Reference proteome</keyword>
<dbReference type="EMBL" id="JH921428">
    <property type="protein sequence ID" value="EKD21834.1"/>
    <property type="molecule type" value="Genomic_DNA"/>
</dbReference>
<accession>K1Y9H5</accession>
<reference evidence="2 3" key="1">
    <citation type="journal article" date="2012" name="BMC Genomics">
        <title>Sequencing the genome of Marssonina brunnea reveals fungus-poplar co-evolution.</title>
        <authorList>
            <person name="Zhu S."/>
            <person name="Cao Y.-Z."/>
            <person name="Jiang C."/>
            <person name="Tan B.-Y."/>
            <person name="Wang Z."/>
            <person name="Feng S."/>
            <person name="Zhang L."/>
            <person name="Su X.-H."/>
            <person name="Brejova B."/>
            <person name="Vinar T."/>
            <person name="Xu M."/>
            <person name="Wang M.-X."/>
            <person name="Zhang S.-G."/>
            <person name="Huang M.-R."/>
            <person name="Wu R."/>
            <person name="Zhou Y."/>
        </authorList>
    </citation>
    <scope>NUCLEOTIDE SEQUENCE [LARGE SCALE GENOMIC DNA]</scope>
    <source>
        <strain evidence="2 3">MB_m1</strain>
    </source>
</reference>
<evidence type="ECO:0000259" key="1">
    <source>
        <dbReference type="PROSITE" id="PS50105"/>
    </source>
</evidence>
<feature type="domain" description="SAM" evidence="1">
    <location>
        <begin position="241"/>
        <end position="296"/>
    </location>
</feature>
<dbReference type="HOGENOM" id="CLU_927730_0_0_1"/>
<dbReference type="AlphaFoldDB" id="K1Y9H5"/>
<dbReference type="InParanoid" id="K1Y9H5"/>
<protein>
    <submittedName>
        <fullName evidence="2">Protein VTS1</fullName>
    </submittedName>
</protein>
<dbReference type="InterPro" id="IPR013761">
    <property type="entry name" value="SAM/pointed_sf"/>
</dbReference>
<dbReference type="InterPro" id="IPR001660">
    <property type="entry name" value="SAM"/>
</dbReference>
<dbReference type="PROSITE" id="PS50105">
    <property type="entry name" value="SAM_DOMAIN"/>
    <property type="match status" value="1"/>
</dbReference>
<dbReference type="SUPFAM" id="SSF47769">
    <property type="entry name" value="SAM/Pointed domain"/>
    <property type="match status" value="1"/>
</dbReference>
<dbReference type="eggNOG" id="ENOG502TFCQ">
    <property type="taxonomic scope" value="Eukaryota"/>
</dbReference>
<sequence length="300" mass="34337">MDHSSEASELALELRELQRWTSMLDESQRMTATLQMMRDATLEQVRVLMQVLREREAELTTRYIPIPDARLCTKGTLIIPIIRVLGEEEKNTDTPGRFSGFSQLLARIDFAEQQQREQYQHHLDSAQQQQQQQQQDRILPLAEPDPLPAVTFDGICIFPPTPDIARVIRDIFFTITRRFFAALSRVPFAAPPLAQLAAQLTLINLTAIPLRAAEGTPPARPRKSLPYPRDDEVDPRWLRKWLHALRLHKYTACLEGLSPSRLLELHDQEEDLIERGICSIGARKKLMAALHEARENKAKA</sequence>
<organism evidence="2 3">
    <name type="scientific">Marssonina brunnea f. sp. multigermtubi (strain MB_m1)</name>
    <name type="common">Marssonina leaf spot fungus</name>
    <dbReference type="NCBI Taxonomy" id="1072389"/>
    <lineage>
        <taxon>Eukaryota</taxon>
        <taxon>Fungi</taxon>
        <taxon>Dikarya</taxon>
        <taxon>Ascomycota</taxon>
        <taxon>Pezizomycotina</taxon>
        <taxon>Leotiomycetes</taxon>
        <taxon>Helotiales</taxon>
        <taxon>Drepanopezizaceae</taxon>
        <taxon>Drepanopeziza</taxon>
    </lineage>
</organism>
<name>K1Y9H5_MARBU</name>
<gene>
    <name evidence="2" type="ORF">MBM_00947</name>
</gene>
<dbReference type="Proteomes" id="UP000006753">
    <property type="component" value="Unassembled WGS sequence"/>
</dbReference>